<feature type="domain" description="HIT" evidence="1">
    <location>
        <begin position="9"/>
        <end position="71"/>
    </location>
</feature>
<dbReference type="RefSeq" id="WP_196419684.1">
    <property type="nucleotide sequence ID" value="NZ_JADQTO010000032.1"/>
</dbReference>
<evidence type="ECO:0000313" key="2">
    <source>
        <dbReference type="EMBL" id="MBG0567907.1"/>
    </source>
</evidence>
<dbReference type="Pfam" id="PF01230">
    <property type="entry name" value="HIT"/>
    <property type="match status" value="1"/>
</dbReference>
<comment type="caution">
    <text evidence="2">The sequence shown here is derived from an EMBL/GenBank/DDBJ whole genome shotgun (WGS) entry which is preliminary data.</text>
</comment>
<sequence length="75" mass="9071">MGFFRSREYGTFIYSTPEVDAVLQRARIQRGYMLVIWRRRHVVEPYELSDDEASRYWQAVHKVAEALAQYYRPLK</sequence>
<dbReference type="Proteomes" id="UP000598146">
    <property type="component" value="Unassembled WGS sequence"/>
</dbReference>
<name>A0A931CHW1_9ACTN</name>
<reference evidence="2" key="1">
    <citation type="submission" date="2020-11" db="EMBL/GenBank/DDBJ databases">
        <title>Isolation and identification of active actinomycetes.</title>
        <authorList>
            <person name="Sun X."/>
        </authorList>
    </citation>
    <scope>NUCLEOTIDE SEQUENCE</scope>
    <source>
        <strain evidence="2">NEAU-A11</strain>
    </source>
</reference>
<dbReference type="Gene3D" id="3.30.428.10">
    <property type="entry name" value="HIT-like"/>
    <property type="match status" value="1"/>
</dbReference>
<gene>
    <name evidence="2" type="ORF">I4J89_41355</name>
</gene>
<proteinExistence type="predicted"/>
<dbReference type="InterPro" id="IPR036265">
    <property type="entry name" value="HIT-like_sf"/>
</dbReference>
<evidence type="ECO:0000259" key="1">
    <source>
        <dbReference type="Pfam" id="PF01230"/>
    </source>
</evidence>
<organism evidence="2 3">
    <name type="scientific">Actinoplanes aureus</name>
    <dbReference type="NCBI Taxonomy" id="2792083"/>
    <lineage>
        <taxon>Bacteria</taxon>
        <taxon>Bacillati</taxon>
        <taxon>Actinomycetota</taxon>
        <taxon>Actinomycetes</taxon>
        <taxon>Micromonosporales</taxon>
        <taxon>Micromonosporaceae</taxon>
        <taxon>Actinoplanes</taxon>
    </lineage>
</organism>
<dbReference type="SUPFAM" id="SSF54197">
    <property type="entry name" value="HIT-like"/>
    <property type="match status" value="1"/>
</dbReference>
<accession>A0A931CHW1</accession>
<dbReference type="GO" id="GO:0003824">
    <property type="term" value="F:catalytic activity"/>
    <property type="evidence" value="ECO:0007669"/>
    <property type="project" value="InterPro"/>
</dbReference>
<evidence type="ECO:0000313" key="3">
    <source>
        <dbReference type="Proteomes" id="UP000598146"/>
    </source>
</evidence>
<dbReference type="EMBL" id="JADQTO010000032">
    <property type="protein sequence ID" value="MBG0567907.1"/>
    <property type="molecule type" value="Genomic_DNA"/>
</dbReference>
<keyword evidence="3" id="KW-1185">Reference proteome</keyword>
<dbReference type="AlphaFoldDB" id="A0A931CHW1"/>
<protein>
    <submittedName>
        <fullName evidence="2">HIT domain-containing protein</fullName>
    </submittedName>
</protein>
<dbReference type="InterPro" id="IPR011146">
    <property type="entry name" value="HIT-like"/>
</dbReference>